<evidence type="ECO:0000256" key="1">
    <source>
        <dbReference type="SAM" id="Phobius"/>
    </source>
</evidence>
<accession>A0A9X1QIY3</accession>
<keyword evidence="1" id="KW-0812">Transmembrane</keyword>
<dbReference type="AlphaFoldDB" id="A0A9X1QIY3"/>
<gene>
    <name evidence="2" type="ORF">L0661_25450</name>
</gene>
<dbReference type="EMBL" id="JAKFFV010000026">
    <property type="protein sequence ID" value="MCF2501689.1"/>
    <property type="molecule type" value="Genomic_DNA"/>
</dbReference>
<comment type="caution">
    <text evidence="2">The sequence shown here is derived from an EMBL/GenBank/DDBJ whole genome shotgun (WGS) entry which is preliminary data.</text>
</comment>
<reference evidence="2" key="1">
    <citation type="submission" date="2022-01" db="EMBL/GenBank/DDBJ databases">
        <title>Novel species in genus Dyadobacter.</title>
        <authorList>
            <person name="Ma C."/>
        </authorList>
    </citation>
    <scope>NUCLEOTIDE SEQUENCE</scope>
    <source>
        <strain evidence="2">CY357</strain>
    </source>
</reference>
<feature type="transmembrane region" description="Helical" evidence="1">
    <location>
        <begin position="51"/>
        <end position="68"/>
    </location>
</feature>
<proteinExistence type="predicted"/>
<name>A0A9X1QIY3_9BACT</name>
<sequence>MAQVQIIVTNYYFKKPPLMSEGDYLSYKQIFSIDPAHSLEPKNHFWKEFESLKWMLIVFVGGGVLMLFNTELGFIPAFALFLMVISMFTGTGKSLLNYQNYCEEKANYYVRLKDAIVSSRDYPSFRSKISSI</sequence>
<evidence type="ECO:0000313" key="2">
    <source>
        <dbReference type="EMBL" id="MCF2501689.1"/>
    </source>
</evidence>
<organism evidence="2 3">
    <name type="scientific">Dyadobacter chenhuakuii</name>
    <dbReference type="NCBI Taxonomy" id="2909339"/>
    <lineage>
        <taxon>Bacteria</taxon>
        <taxon>Pseudomonadati</taxon>
        <taxon>Bacteroidota</taxon>
        <taxon>Cytophagia</taxon>
        <taxon>Cytophagales</taxon>
        <taxon>Spirosomataceae</taxon>
        <taxon>Dyadobacter</taxon>
    </lineage>
</organism>
<dbReference type="RefSeq" id="WP_235179788.1">
    <property type="nucleotide sequence ID" value="NZ_JAKFFV010000026.1"/>
</dbReference>
<evidence type="ECO:0000313" key="3">
    <source>
        <dbReference type="Proteomes" id="UP001139411"/>
    </source>
</evidence>
<dbReference type="Proteomes" id="UP001139411">
    <property type="component" value="Unassembled WGS sequence"/>
</dbReference>
<keyword evidence="1" id="KW-0472">Membrane</keyword>
<feature type="transmembrane region" description="Helical" evidence="1">
    <location>
        <begin position="74"/>
        <end position="96"/>
    </location>
</feature>
<protein>
    <submittedName>
        <fullName evidence="2">Uncharacterized protein</fullName>
    </submittedName>
</protein>
<keyword evidence="1" id="KW-1133">Transmembrane helix</keyword>